<dbReference type="Proteomes" id="UP000663829">
    <property type="component" value="Unassembled WGS sequence"/>
</dbReference>
<feature type="compositionally biased region" description="Polar residues" evidence="1">
    <location>
        <begin position="350"/>
        <end position="365"/>
    </location>
</feature>
<feature type="non-terminal residue" evidence="2">
    <location>
        <position position="1"/>
    </location>
</feature>
<evidence type="ECO:0000313" key="2">
    <source>
        <dbReference type="EMBL" id="CAF0882614.1"/>
    </source>
</evidence>
<evidence type="ECO:0000313" key="4">
    <source>
        <dbReference type="Proteomes" id="UP000663829"/>
    </source>
</evidence>
<keyword evidence="4" id="KW-1185">Reference proteome</keyword>
<gene>
    <name evidence="2" type="ORF">GPM918_LOCUS7693</name>
    <name evidence="3" type="ORF">SRO942_LOCUS7693</name>
</gene>
<protein>
    <submittedName>
        <fullName evidence="2">Uncharacterized protein</fullName>
    </submittedName>
</protein>
<evidence type="ECO:0000313" key="3">
    <source>
        <dbReference type="EMBL" id="CAF3668518.1"/>
    </source>
</evidence>
<dbReference type="EMBL" id="CAJOBC010001275">
    <property type="protein sequence ID" value="CAF3668518.1"/>
    <property type="molecule type" value="Genomic_DNA"/>
</dbReference>
<dbReference type="OrthoDB" id="10034966at2759"/>
<dbReference type="EMBL" id="CAJNOQ010001275">
    <property type="protein sequence ID" value="CAF0882614.1"/>
    <property type="molecule type" value="Genomic_DNA"/>
</dbReference>
<feature type="region of interest" description="Disordered" evidence="1">
    <location>
        <begin position="348"/>
        <end position="393"/>
    </location>
</feature>
<name>A0A813YD93_9BILA</name>
<reference evidence="2" key="1">
    <citation type="submission" date="2021-02" db="EMBL/GenBank/DDBJ databases">
        <authorList>
            <person name="Nowell W R."/>
        </authorList>
    </citation>
    <scope>NUCLEOTIDE SEQUENCE</scope>
</reference>
<evidence type="ECO:0000256" key="1">
    <source>
        <dbReference type="SAM" id="MobiDB-lite"/>
    </source>
</evidence>
<proteinExistence type="predicted"/>
<organism evidence="2 4">
    <name type="scientific">Didymodactylos carnosus</name>
    <dbReference type="NCBI Taxonomy" id="1234261"/>
    <lineage>
        <taxon>Eukaryota</taxon>
        <taxon>Metazoa</taxon>
        <taxon>Spiralia</taxon>
        <taxon>Gnathifera</taxon>
        <taxon>Rotifera</taxon>
        <taxon>Eurotatoria</taxon>
        <taxon>Bdelloidea</taxon>
        <taxon>Philodinida</taxon>
        <taxon>Philodinidae</taxon>
        <taxon>Didymodactylos</taxon>
    </lineage>
</organism>
<accession>A0A813YD93</accession>
<sequence>MRLFGPLRYTQCLSSERKHQFFKGNKHRNFKNLTKTCSKRHQVWQCCVDYNADGKLSRSVLKNDTHLHYVSPLSDELRANIDAWNLPPETTHTAKTCKINGICYSIGTVLCTSSQYLTHTPQLAQIVYIFIIGDNTVFGIRFLKIVDYDEYLRAFKVQRRERFGTMAATDLNLMSSSFNTTNGGSAICFDEHTNSLNSSTTDTVEQKPTLALTSSITALRNETMTPVKTKSIIEAGSGRKEHKESPVRVPSTCYLPIYTAAVEKALQDGDLEKAVAHNFFCQTRDVFMERYPNSKSMIDYQNISLSIIRQYPNLSKKEGFKLTDISTRLAKSCKNKRVDLKRKRGFLPKRNSQSQKKQAFVQKQTIDVDHDELTDSDNENSASVAKRVRADARTSTPITERKIFHEVSSIENRNTTPNSSPLPRSPIHESLPHLYLPDVKPHPDLYHDADAITVATQITIDSDETRTTTINETEAPDTTNENNLNTSKTVVDLSSMLAQSETSSSSPPFLPEPHASQTTSSVFSRPEAARYYQTIINSAKKHAANVSFWEENNENSVDLNTAETISATASFVGQTINDRTPPASVHPNVFRIVRNNNANVLFAVDISNPNATLALSQPSSSVANLPIKNFAFSNTQSNGKQSCATFTKIIPSIVPKPTLYPQRTTASPSNNTFTFPKESITNATNSSLTDSTNDHNYNILTMELREKVKQVRNTRTNNIQPKIIEHIK</sequence>
<feature type="compositionally biased region" description="Polar residues" evidence="1">
    <location>
        <begin position="496"/>
        <end position="507"/>
    </location>
</feature>
<dbReference type="Proteomes" id="UP000681722">
    <property type="component" value="Unassembled WGS sequence"/>
</dbReference>
<dbReference type="AlphaFoldDB" id="A0A813YD93"/>
<feature type="region of interest" description="Disordered" evidence="1">
    <location>
        <begin position="496"/>
        <end position="523"/>
    </location>
</feature>
<comment type="caution">
    <text evidence="2">The sequence shown here is derived from an EMBL/GenBank/DDBJ whole genome shotgun (WGS) entry which is preliminary data.</text>
</comment>
<feature type="region of interest" description="Disordered" evidence="1">
    <location>
        <begin position="664"/>
        <end position="691"/>
    </location>
</feature>